<dbReference type="GO" id="GO:0016887">
    <property type="term" value="F:ATP hydrolysis activity"/>
    <property type="evidence" value="ECO:0007669"/>
    <property type="project" value="InterPro"/>
</dbReference>
<dbReference type="PROSITE" id="PS50929">
    <property type="entry name" value="ABC_TM1F"/>
    <property type="match status" value="1"/>
</dbReference>
<dbReference type="SUPFAM" id="SSF90123">
    <property type="entry name" value="ABC transporter transmembrane region"/>
    <property type="match status" value="1"/>
</dbReference>
<evidence type="ECO:0000256" key="3">
    <source>
        <dbReference type="ARBA" id="ARBA00022475"/>
    </source>
</evidence>
<dbReference type="InterPro" id="IPR003439">
    <property type="entry name" value="ABC_transporter-like_ATP-bd"/>
</dbReference>
<dbReference type="GO" id="GO:0005524">
    <property type="term" value="F:ATP binding"/>
    <property type="evidence" value="ECO:0007669"/>
    <property type="project" value="UniProtKB-KW"/>
</dbReference>
<proteinExistence type="inferred from homology"/>
<dbReference type="STRING" id="35622.SAMN04489764_3963"/>
<evidence type="ECO:0000313" key="15">
    <source>
        <dbReference type="Proteomes" id="UP000217103"/>
    </source>
</evidence>
<accession>A0A1H1H0J1</accession>
<dbReference type="GO" id="GO:0140359">
    <property type="term" value="F:ABC-type transporter activity"/>
    <property type="evidence" value="ECO:0007669"/>
    <property type="project" value="InterPro"/>
</dbReference>
<dbReference type="AlphaFoldDB" id="A0A1H1H0J1"/>
<organism evidence="14 15">
    <name type="scientific">Thermostaphylospora chromogena</name>
    <dbReference type="NCBI Taxonomy" id="35622"/>
    <lineage>
        <taxon>Bacteria</taxon>
        <taxon>Bacillati</taxon>
        <taxon>Actinomycetota</taxon>
        <taxon>Actinomycetes</taxon>
        <taxon>Streptosporangiales</taxon>
        <taxon>Thermomonosporaceae</taxon>
        <taxon>Thermostaphylospora</taxon>
    </lineage>
</organism>
<dbReference type="InterPro" id="IPR011527">
    <property type="entry name" value="ABC1_TM_dom"/>
</dbReference>
<dbReference type="Gene3D" id="1.20.1560.10">
    <property type="entry name" value="ABC transporter type 1, transmembrane domain"/>
    <property type="match status" value="1"/>
</dbReference>
<keyword evidence="5" id="KW-0547">Nucleotide-binding</keyword>
<evidence type="ECO:0000259" key="13">
    <source>
        <dbReference type="PROSITE" id="PS50929"/>
    </source>
</evidence>
<keyword evidence="4 11" id="KW-0812">Transmembrane</keyword>
<evidence type="ECO:0000259" key="12">
    <source>
        <dbReference type="PROSITE" id="PS50893"/>
    </source>
</evidence>
<feature type="domain" description="ABC transporter" evidence="12">
    <location>
        <begin position="367"/>
        <end position="600"/>
    </location>
</feature>
<dbReference type="RefSeq" id="WP_093260893.1">
    <property type="nucleotide sequence ID" value="NZ_FNKK01000002.1"/>
</dbReference>
<dbReference type="PROSITE" id="PS00211">
    <property type="entry name" value="ABC_TRANSPORTER_1"/>
    <property type="match status" value="1"/>
</dbReference>
<keyword evidence="6 14" id="KW-0067">ATP-binding</keyword>
<evidence type="ECO:0000256" key="4">
    <source>
        <dbReference type="ARBA" id="ARBA00022692"/>
    </source>
</evidence>
<dbReference type="Gene3D" id="3.40.50.300">
    <property type="entry name" value="P-loop containing nucleotide triphosphate hydrolases"/>
    <property type="match status" value="1"/>
</dbReference>
<feature type="transmembrane region" description="Helical" evidence="11">
    <location>
        <begin position="287"/>
        <end position="306"/>
    </location>
</feature>
<gene>
    <name evidence="14" type="ORF">SAMN04489764_3963</name>
</gene>
<dbReference type="PANTHER" id="PTHR24221">
    <property type="entry name" value="ATP-BINDING CASSETTE SUB-FAMILY B"/>
    <property type="match status" value="1"/>
</dbReference>
<reference evidence="14 15" key="1">
    <citation type="submission" date="2016-10" db="EMBL/GenBank/DDBJ databases">
        <authorList>
            <person name="de Groot N.N."/>
        </authorList>
    </citation>
    <scope>NUCLEOTIDE SEQUENCE [LARGE SCALE GENOMIC DNA]</scope>
    <source>
        <strain evidence="14 15">DSM 43794</strain>
    </source>
</reference>
<keyword evidence="3" id="KW-1003">Cell membrane</keyword>
<evidence type="ECO:0000256" key="2">
    <source>
        <dbReference type="ARBA" id="ARBA00022448"/>
    </source>
</evidence>
<dbReference type="Proteomes" id="UP000217103">
    <property type="component" value="Unassembled WGS sequence"/>
</dbReference>
<feature type="transmembrane region" description="Helical" evidence="11">
    <location>
        <begin position="169"/>
        <end position="186"/>
    </location>
</feature>
<sequence length="621" mass="66474">MTVDDLARAEQVTTADVLARAEERPAPPADSAARGSTARLLRPYLASFAAVVALQVIGAVAGLAPLLAVVELGRVLLSPGPIDHDHVWFVVIAGAAGLFVRLLFTSASSGLGHVLDGRVQLALRRHLAERLGRVPIDWLSRRRTGELAKVVGEDVSAVHPFIAHTPGELVAAFVVPLVSLIYLFTVDWRLTLITLIPVVLAVALVPLMMTPARLREQEELDAAMGRIASSVVEFVQGISVVKVFGGGERAHRRFRTAADDFVAVFLRWVRGMSVIAAGMQLALSPPFVLLVVLVGGAALIASGGLAPADLLPFLLLGVGLTAPVAALGHGFDDMQAARRAVGRIRDVLAVRPLPEPAHPVTPQGHRVELRGVRFGYHADHEVLRGIDLVFEPGTVTAIVGPSGSGKSTLVRLLPRFSDPTHGSVLLGGVDLREIDSRELYRMISFVFQDVRLLRASVADNIALAVPDATREDVVRAARLADIHERILRLPRGYDSVIGEDARLSGGEAQRIALARALLADTPVMVLDEATAFADPRTERAVRQALATAAGDRTVVVIAHRLETVMDADTVVMVEDGRVVECGSPGELLARDGRFAAFWRSHRPAQAARPETRTGDPQGDRP</sequence>
<dbReference type="PROSITE" id="PS50893">
    <property type="entry name" value="ABC_TRANSPORTER_2"/>
    <property type="match status" value="1"/>
</dbReference>
<dbReference type="SMART" id="SM00382">
    <property type="entry name" value="AAA"/>
    <property type="match status" value="1"/>
</dbReference>
<evidence type="ECO:0000256" key="11">
    <source>
        <dbReference type="SAM" id="Phobius"/>
    </source>
</evidence>
<evidence type="ECO:0000256" key="10">
    <source>
        <dbReference type="SAM" id="MobiDB-lite"/>
    </source>
</evidence>
<feature type="transmembrane region" description="Helical" evidence="11">
    <location>
        <begin position="44"/>
        <end position="67"/>
    </location>
</feature>
<evidence type="ECO:0000256" key="5">
    <source>
        <dbReference type="ARBA" id="ARBA00022741"/>
    </source>
</evidence>
<dbReference type="Pfam" id="PF00005">
    <property type="entry name" value="ABC_tran"/>
    <property type="match status" value="1"/>
</dbReference>
<keyword evidence="8 11" id="KW-0472">Membrane</keyword>
<feature type="compositionally biased region" description="Basic and acidic residues" evidence="10">
    <location>
        <begin position="609"/>
        <end position="621"/>
    </location>
</feature>
<dbReference type="GO" id="GO:0005886">
    <property type="term" value="C:plasma membrane"/>
    <property type="evidence" value="ECO:0007669"/>
    <property type="project" value="UniProtKB-SubCell"/>
</dbReference>
<evidence type="ECO:0000256" key="7">
    <source>
        <dbReference type="ARBA" id="ARBA00022989"/>
    </source>
</evidence>
<dbReference type="InterPro" id="IPR036640">
    <property type="entry name" value="ABC1_TM_sf"/>
</dbReference>
<dbReference type="OrthoDB" id="9806127at2"/>
<dbReference type="InterPro" id="IPR003593">
    <property type="entry name" value="AAA+_ATPase"/>
</dbReference>
<dbReference type="InterPro" id="IPR017871">
    <property type="entry name" value="ABC_transporter-like_CS"/>
</dbReference>
<comment type="subcellular location">
    <subcellularLocation>
        <location evidence="1">Cell membrane</location>
        <topology evidence="1">Multi-pass membrane protein</topology>
    </subcellularLocation>
</comment>
<feature type="transmembrane region" description="Helical" evidence="11">
    <location>
        <begin position="313"/>
        <end position="331"/>
    </location>
</feature>
<comment type="similarity">
    <text evidence="9">Belongs to the ABC transporter superfamily. Lipid exporter (TC 3.A.1.106) family.</text>
</comment>
<dbReference type="FunFam" id="3.40.50.300:FF:000299">
    <property type="entry name" value="ABC transporter ATP-binding protein/permease"/>
    <property type="match status" value="1"/>
</dbReference>
<dbReference type="InterPro" id="IPR027417">
    <property type="entry name" value="P-loop_NTPase"/>
</dbReference>
<dbReference type="CDD" id="cd07346">
    <property type="entry name" value="ABC_6TM_exporters"/>
    <property type="match status" value="1"/>
</dbReference>
<evidence type="ECO:0000256" key="6">
    <source>
        <dbReference type="ARBA" id="ARBA00022840"/>
    </source>
</evidence>
<name>A0A1H1H0J1_9ACTN</name>
<dbReference type="EMBL" id="FNKK01000002">
    <property type="protein sequence ID" value="SDR18947.1"/>
    <property type="molecule type" value="Genomic_DNA"/>
</dbReference>
<dbReference type="PANTHER" id="PTHR24221:SF654">
    <property type="entry name" value="ATP-BINDING CASSETTE SUB-FAMILY B MEMBER 6"/>
    <property type="match status" value="1"/>
</dbReference>
<feature type="region of interest" description="Disordered" evidence="10">
    <location>
        <begin position="600"/>
        <end position="621"/>
    </location>
</feature>
<evidence type="ECO:0000313" key="14">
    <source>
        <dbReference type="EMBL" id="SDR18947.1"/>
    </source>
</evidence>
<feature type="transmembrane region" description="Helical" evidence="11">
    <location>
        <begin position="87"/>
        <end position="104"/>
    </location>
</feature>
<evidence type="ECO:0000256" key="1">
    <source>
        <dbReference type="ARBA" id="ARBA00004651"/>
    </source>
</evidence>
<dbReference type="GO" id="GO:0034040">
    <property type="term" value="F:ATPase-coupled lipid transmembrane transporter activity"/>
    <property type="evidence" value="ECO:0007669"/>
    <property type="project" value="TreeGrafter"/>
</dbReference>
<keyword evidence="7 11" id="KW-1133">Transmembrane helix</keyword>
<dbReference type="InterPro" id="IPR039421">
    <property type="entry name" value="Type_1_exporter"/>
</dbReference>
<feature type="transmembrane region" description="Helical" evidence="11">
    <location>
        <begin position="192"/>
        <end position="209"/>
    </location>
</feature>
<dbReference type="Pfam" id="PF00664">
    <property type="entry name" value="ABC_membrane"/>
    <property type="match status" value="1"/>
</dbReference>
<evidence type="ECO:0000256" key="9">
    <source>
        <dbReference type="ARBA" id="ARBA00061644"/>
    </source>
</evidence>
<keyword evidence="2" id="KW-0813">Transport</keyword>
<evidence type="ECO:0000256" key="8">
    <source>
        <dbReference type="ARBA" id="ARBA00023136"/>
    </source>
</evidence>
<protein>
    <submittedName>
        <fullName evidence="14">ATP-binding cassette, subfamily B</fullName>
    </submittedName>
</protein>
<feature type="domain" description="ABC transmembrane type-1" evidence="13">
    <location>
        <begin position="49"/>
        <end position="336"/>
    </location>
</feature>
<keyword evidence="15" id="KW-1185">Reference proteome</keyword>
<dbReference type="SUPFAM" id="SSF52540">
    <property type="entry name" value="P-loop containing nucleoside triphosphate hydrolases"/>
    <property type="match status" value="1"/>
</dbReference>